<protein>
    <submittedName>
        <fullName evidence="7">HTH-type transcriptional regulator DmlR</fullName>
    </submittedName>
</protein>
<keyword evidence="8" id="KW-1185">Reference proteome</keyword>
<name>A0A508TWY8_9BRAD</name>
<dbReference type="GO" id="GO:0003677">
    <property type="term" value="F:DNA binding"/>
    <property type="evidence" value="ECO:0007669"/>
    <property type="project" value="UniProtKB-KW"/>
</dbReference>
<dbReference type="PANTHER" id="PTHR30537:SF5">
    <property type="entry name" value="HTH-TYPE TRANSCRIPTIONAL ACTIVATOR TTDR-RELATED"/>
    <property type="match status" value="1"/>
</dbReference>
<dbReference type="Gene3D" id="3.40.190.290">
    <property type="match status" value="1"/>
</dbReference>
<dbReference type="InterPro" id="IPR058163">
    <property type="entry name" value="LysR-type_TF_proteobact-type"/>
</dbReference>
<evidence type="ECO:0000313" key="7">
    <source>
        <dbReference type="EMBL" id="VIO78788.1"/>
    </source>
</evidence>
<sequence>MDIDALNIFMQAYSAGSLAAAARRLKITPMAASRRLLALEDELGVRLMHRSTRSVSLTAEGEAFLSYATSMVETAEAGRAALAPSDQGATGLLRVTAAAAFGRKIIMPIVPRLLEENPALSIDIEITDGITDLVGRGMDVGIRIAQLRDSTLVARRLAPNQRILCAAPAYIGRHGTPRTVADLANHDCITLSGVSHWPFQMGEKERMIRVEGRCSSNSIEGSHEACVGGAGLTVLSDWDIRPEVEAGRLVPIQLEDGTPRELSIWAVFPTARQVLPKVRVFVDHLLAALRA</sequence>
<dbReference type="PANTHER" id="PTHR30537">
    <property type="entry name" value="HTH-TYPE TRANSCRIPTIONAL REGULATOR"/>
    <property type="match status" value="1"/>
</dbReference>
<dbReference type="FunFam" id="1.10.10.10:FF:000001">
    <property type="entry name" value="LysR family transcriptional regulator"/>
    <property type="match status" value="1"/>
</dbReference>
<dbReference type="EMBL" id="CAADFC020000031">
    <property type="protein sequence ID" value="VIO78788.1"/>
    <property type="molecule type" value="Genomic_DNA"/>
</dbReference>
<dbReference type="Pfam" id="PF00126">
    <property type="entry name" value="HTH_1"/>
    <property type="match status" value="1"/>
</dbReference>
<dbReference type="CDD" id="cd08422">
    <property type="entry name" value="PBP2_CrgA_like"/>
    <property type="match status" value="1"/>
</dbReference>
<feature type="domain" description="HTH lysR-type" evidence="6">
    <location>
        <begin position="1"/>
        <end position="58"/>
    </location>
</feature>
<reference evidence="7" key="1">
    <citation type="submission" date="2019-02" db="EMBL/GenBank/DDBJ databases">
        <authorList>
            <person name="Pothier F.J."/>
        </authorList>
    </citation>
    <scope>NUCLEOTIDE SEQUENCE</scope>
    <source>
        <strain evidence="7">CI-1B</strain>
    </source>
</reference>
<dbReference type="GO" id="GO:0003700">
    <property type="term" value="F:DNA-binding transcription factor activity"/>
    <property type="evidence" value="ECO:0007669"/>
    <property type="project" value="InterPro"/>
</dbReference>
<dbReference type="SUPFAM" id="SSF46785">
    <property type="entry name" value="Winged helix' DNA-binding domain"/>
    <property type="match status" value="1"/>
</dbReference>
<dbReference type="RefSeq" id="WP_139864025.1">
    <property type="nucleotide sequence ID" value="NZ_CAADFC020000031.1"/>
</dbReference>
<dbReference type="SUPFAM" id="SSF53850">
    <property type="entry name" value="Periplasmic binding protein-like II"/>
    <property type="match status" value="1"/>
</dbReference>
<proteinExistence type="inferred from homology"/>
<keyword evidence="4" id="KW-0238">DNA-binding</keyword>
<keyword evidence="3" id="KW-0805">Transcription regulation</keyword>
<dbReference type="Pfam" id="PF03466">
    <property type="entry name" value="LysR_substrate"/>
    <property type="match status" value="1"/>
</dbReference>
<evidence type="ECO:0000256" key="4">
    <source>
        <dbReference type="ARBA" id="ARBA00023125"/>
    </source>
</evidence>
<evidence type="ECO:0000313" key="8">
    <source>
        <dbReference type="Proteomes" id="UP000328092"/>
    </source>
</evidence>
<dbReference type="Gene3D" id="1.10.10.10">
    <property type="entry name" value="Winged helix-like DNA-binding domain superfamily/Winged helix DNA-binding domain"/>
    <property type="match status" value="1"/>
</dbReference>
<comment type="function">
    <text evidence="1">NodD regulates the expression of the nodABCFE genes which encode other nodulation proteins. NodD is also a negative regulator of its own expression. Binds flavonoids as inducers.</text>
</comment>
<dbReference type="PROSITE" id="PS50931">
    <property type="entry name" value="HTH_LYSR"/>
    <property type="match status" value="1"/>
</dbReference>
<dbReference type="InterPro" id="IPR000847">
    <property type="entry name" value="LysR_HTH_N"/>
</dbReference>
<keyword evidence="5" id="KW-0804">Transcription</keyword>
<dbReference type="InterPro" id="IPR036388">
    <property type="entry name" value="WH-like_DNA-bd_sf"/>
</dbReference>
<dbReference type="InterPro" id="IPR005119">
    <property type="entry name" value="LysR_subst-bd"/>
</dbReference>
<dbReference type="InterPro" id="IPR036390">
    <property type="entry name" value="WH_DNA-bd_sf"/>
</dbReference>
<dbReference type="Proteomes" id="UP000328092">
    <property type="component" value="Unassembled WGS sequence"/>
</dbReference>
<evidence type="ECO:0000256" key="3">
    <source>
        <dbReference type="ARBA" id="ARBA00023015"/>
    </source>
</evidence>
<dbReference type="AlphaFoldDB" id="A0A508TWY8"/>
<comment type="caution">
    <text evidence="7">The sequence shown here is derived from an EMBL/GenBank/DDBJ whole genome shotgun (WGS) entry which is preliminary data.</text>
</comment>
<accession>A0A508TWY8</accession>
<organism evidence="7 8">
    <name type="scientific">Bradyrhizobium ivorense</name>
    <dbReference type="NCBI Taxonomy" id="2511166"/>
    <lineage>
        <taxon>Bacteria</taxon>
        <taxon>Pseudomonadati</taxon>
        <taxon>Pseudomonadota</taxon>
        <taxon>Alphaproteobacteria</taxon>
        <taxon>Hyphomicrobiales</taxon>
        <taxon>Nitrobacteraceae</taxon>
        <taxon>Bradyrhizobium</taxon>
    </lineage>
</organism>
<evidence type="ECO:0000256" key="2">
    <source>
        <dbReference type="ARBA" id="ARBA00009437"/>
    </source>
</evidence>
<dbReference type="OrthoDB" id="9786526at2"/>
<evidence type="ECO:0000259" key="6">
    <source>
        <dbReference type="PROSITE" id="PS50931"/>
    </source>
</evidence>
<comment type="similarity">
    <text evidence="2">Belongs to the LysR transcriptional regulatory family.</text>
</comment>
<gene>
    <name evidence="7" type="primary">dmlR_16</name>
    <name evidence="7" type="ORF">CI1B_74620</name>
</gene>
<evidence type="ECO:0000256" key="5">
    <source>
        <dbReference type="ARBA" id="ARBA00023163"/>
    </source>
</evidence>
<evidence type="ECO:0000256" key="1">
    <source>
        <dbReference type="ARBA" id="ARBA00003502"/>
    </source>
</evidence>